<sequence length="100" mass="10989">MKPHVLSSQRNEEDSSSRVLYSVTLTPGRHKFHCYSLDTKSSAFCFGKSRSLMKSLNSALFSLCGVHSNLLPLNQGHGMSQGLTIPVKCLSIYEKGKGKV</sequence>
<evidence type="ECO:0000313" key="2">
    <source>
        <dbReference type="EMBL" id="GFY76851.1"/>
    </source>
</evidence>
<dbReference type="EMBL" id="BMAV01015152">
    <property type="protein sequence ID" value="GFY64225.1"/>
    <property type="molecule type" value="Genomic_DNA"/>
</dbReference>
<reference evidence="1" key="1">
    <citation type="submission" date="2020-08" db="EMBL/GenBank/DDBJ databases">
        <title>Multicomponent nature underlies the extraordinary mechanical properties of spider dragline silk.</title>
        <authorList>
            <person name="Kono N."/>
            <person name="Nakamura H."/>
            <person name="Mori M."/>
            <person name="Yoshida Y."/>
            <person name="Ohtoshi R."/>
            <person name="Malay A.D."/>
            <person name="Moran D.A.P."/>
            <person name="Tomita M."/>
            <person name="Numata K."/>
            <person name="Arakawa K."/>
        </authorList>
    </citation>
    <scope>NUCLEOTIDE SEQUENCE</scope>
</reference>
<organism evidence="1 3">
    <name type="scientific">Trichonephila inaurata madagascariensis</name>
    <dbReference type="NCBI Taxonomy" id="2747483"/>
    <lineage>
        <taxon>Eukaryota</taxon>
        <taxon>Metazoa</taxon>
        <taxon>Ecdysozoa</taxon>
        <taxon>Arthropoda</taxon>
        <taxon>Chelicerata</taxon>
        <taxon>Arachnida</taxon>
        <taxon>Araneae</taxon>
        <taxon>Araneomorphae</taxon>
        <taxon>Entelegynae</taxon>
        <taxon>Araneoidea</taxon>
        <taxon>Nephilidae</taxon>
        <taxon>Trichonephila</taxon>
        <taxon>Trichonephila inaurata</taxon>
    </lineage>
</organism>
<accession>A0A8X6Y1C0</accession>
<name>A0A8X6Y1C0_9ARAC</name>
<comment type="caution">
    <text evidence="1">The sequence shown here is derived from an EMBL/GenBank/DDBJ whole genome shotgun (WGS) entry which is preliminary data.</text>
</comment>
<dbReference type="AlphaFoldDB" id="A0A8X6Y1C0"/>
<dbReference type="Proteomes" id="UP000886998">
    <property type="component" value="Unassembled WGS sequence"/>
</dbReference>
<gene>
    <name evidence="2" type="ORF">TNIN_100001</name>
    <name evidence="1" type="ORF">TNIN_86701</name>
</gene>
<dbReference type="EMBL" id="BMAV01022172">
    <property type="protein sequence ID" value="GFY76851.1"/>
    <property type="molecule type" value="Genomic_DNA"/>
</dbReference>
<dbReference type="OrthoDB" id="6463553at2759"/>
<evidence type="ECO:0000313" key="3">
    <source>
        <dbReference type="Proteomes" id="UP000886998"/>
    </source>
</evidence>
<keyword evidence="3" id="KW-1185">Reference proteome</keyword>
<protein>
    <submittedName>
        <fullName evidence="1">Uncharacterized protein</fullName>
    </submittedName>
</protein>
<evidence type="ECO:0000313" key="1">
    <source>
        <dbReference type="EMBL" id="GFY64225.1"/>
    </source>
</evidence>
<proteinExistence type="predicted"/>